<keyword evidence="2" id="KW-1185">Reference proteome</keyword>
<dbReference type="Proteomes" id="UP000095283">
    <property type="component" value="Unplaced"/>
</dbReference>
<evidence type="ECO:0000256" key="1">
    <source>
        <dbReference type="SAM" id="MobiDB-lite"/>
    </source>
</evidence>
<accession>A0A1I7XC01</accession>
<name>A0A1I7XC01_HETBA</name>
<evidence type="ECO:0000313" key="2">
    <source>
        <dbReference type="Proteomes" id="UP000095283"/>
    </source>
</evidence>
<protein>
    <submittedName>
        <fullName evidence="3">Uncharacterized protein</fullName>
    </submittedName>
</protein>
<feature type="region of interest" description="Disordered" evidence="1">
    <location>
        <begin position="178"/>
        <end position="201"/>
    </location>
</feature>
<feature type="region of interest" description="Disordered" evidence="1">
    <location>
        <begin position="16"/>
        <end position="35"/>
    </location>
</feature>
<proteinExistence type="predicted"/>
<sequence>MKPYLFISIKDTAVNQGRSGKENSSPQNESISGKKGSQNFLFIPKTSTVNNSNDIHDISEGTLLIYSNFKIKLCIYMIICIFQPTSGSIFVTKSHSGQCGFITDKFSCIPLPETKTVCNSDMTIGDTMISYEEERAHKSKLKLTNHYLQQKSASILSEQEDLDIIAIDPLTKKSSSQRKRSTCDLSLDENMNDDAPTSKRRRKLDKERYSYKIWKKYIVIVTFFSRNAELITATYINDKFKLLLIVYLNSVVRRNVRKDLAEISRFNDLSDAFER</sequence>
<dbReference type="AlphaFoldDB" id="A0A1I7XC01"/>
<reference evidence="3" key="1">
    <citation type="submission" date="2016-11" db="UniProtKB">
        <authorList>
            <consortium name="WormBaseParasite"/>
        </authorList>
    </citation>
    <scope>IDENTIFICATION</scope>
</reference>
<dbReference type="WBParaSite" id="Hba_14969">
    <property type="protein sequence ID" value="Hba_14969"/>
    <property type="gene ID" value="Hba_14969"/>
</dbReference>
<organism evidence="2 3">
    <name type="scientific">Heterorhabditis bacteriophora</name>
    <name type="common">Entomopathogenic nematode worm</name>
    <dbReference type="NCBI Taxonomy" id="37862"/>
    <lineage>
        <taxon>Eukaryota</taxon>
        <taxon>Metazoa</taxon>
        <taxon>Ecdysozoa</taxon>
        <taxon>Nematoda</taxon>
        <taxon>Chromadorea</taxon>
        <taxon>Rhabditida</taxon>
        <taxon>Rhabditina</taxon>
        <taxon>Rhabditomorpha</taxon>
        <taxon>Strongyloidea</taxon>
        <taxon>Heterorhabditidae</taxon>
        <taxon>Heterorhabditis</taxon>
    </lineage>
</organism>
<evidence type="ECO:0000313" key="3">
    <source>
        <dbReference type="WBParaSite" id="Hba_14969"/>
    </source>
</evidence>